<feature type="transmembrane region" description="Helical" evidence="1">
    <location>
        <begin position="54"/>
        <end position="79"/>
    </location>
</feature>
<evidence type="ECO:0000256" key="1">
    <source>
        <dbReference type="SAM" id="Phobius"/>
    </source>
</evidence>
<accession>A0A3N4HXR2</accession>
<dbReference type="EMBL" id="ML119740">
    <property type="protein sequence ID" value="RPA76650.1"/>
    <property type="molecule type" value="Genomic_DNA"/>
</dbReference>
<dbReference type="Proteomes" id="UP000275078">
    <property type="component" value="Unassembled WGS sequence"/>
</dbReference>
<keyword evidence="1" id="KW-0812">Transmembrane</keyword>
<protein>
    <submittedName>
        <fullName evidence="2">Uncharacterized protein</fullName>
    </submittedName>
</protein>
<evidence type="ECO:0000313" key="3">
    <source>
        <dbReference type="Proteomes" id="UP000275078"/>
    </source>
</evidence>
<name>A0A3N4HXR2_ASCIM</name>
<evidence type="ECO:0000313" key="2">
    <source>
        <dbReference type="EMBL" id="RPA76650.1"/>
    </source>
</evidence>
<organism evidence="2 3">
    <name type="scientific">Ascobolus immersus RN42</name>
    <dbReference type="NCBI Taxonomy" id="1160509"/>
    <lineage>
        <taxon>Eukaryota</taxon>
        <taxon>Fungi</taxon>
        <taxon>Dikarya</taxon>
        <taxon>Ascomycota</taxon>
        <taxon>Pezizomycotina</taxon>
        <taxon>Pezizomycetes</taxon>
        <taxon>Pezizales</taxon>
        <taxon>Ascobolaceae</taxon>
        <taxon>Ascobolus</taxon>
    </lineage>
</organism>
<sequence>MTVVSNSSDHPTISHNLFFFSFLSHPKDSSNNTKAATLANPTMIKGLMLIYSSLYILVVTTIFLLLSFHLLATTANALLARLRRVLASDLLKSLVDTSVAPVKVKSSWLLRSLVAGNKIGNERRKVADPISIDKTRLWGKDVGHECGLVPTIDLQVDRALMGSTP</sequence>
<keyword evidence="1" id="KW-0472">Membrane</keyword>
<gene>
    <name evidence="2" type="ORF">BJ508DRAFT_330903</name>
</gene>
<reference evidence="2 3" key="1">
    <citation type="journal article" date="2018" name="Nat. Ecol. Evol.">
        <title>Pezizomycetes genomes reveal the molecular basis of ectomycorrhizal truffle lifestyle.</title>
        <authorList>
            <person name="Murat C."/>
            <person name="Payen T."/>
            <person name="Noel B."/>
            <person name="Kuo A."/>
            <person name="Morin E."/>
            <person name="Chen J."/>
            <person name="Kohler A."/>
            <person name="Krizsan K."/>
            <person name="Balestrini R."/>
            <person name="Da Silva C."/>
            <person name="Montanini B."/>
            <person name="Hainaut M."/>
            <person name="Levati E."/>
            <person name="Barry K.W."/>
            <person name="Belfiori B."/>
            <person name="Cichocki N."/>
            <person name="Clum A."/>
            <person name="Dockter R.B."/>
            <person name="Fauchery L."/>
            <person name="Guy J."/>
            <person name="Iotti M."/>
            <person name="Le Tacon F."/>
            <person name="Lindquist E.A."/>
            <person name="Lipzen A."/>
            <person name="Malagnac F."/>
            <person name="Mello A."/>
            <person name="Molinier V."/>
            <person name="Miyauchi S."/>
            <person name="Poulain J."/>
            <person name="Riccioni C."/>
            <person name="Rubini A."/>
            <person name="Sitrit Y."/>
            <person name="Splivallo R."/>
            <person name="Traeger S."/>
            <person name="Wang M."/>
            <person name="Zifcakova L."/>
            <person name="Wipf D."/>
            <person name="Zambonelli A."/>
            <person name="Paolocci F."/>
            <person name="Nowrousian M."/>
            <person name="Ottonello S."/>
            <person name="Baldrian P."/>
            <person name="Spatafora J.W."/>
            <person name="Henrissat B."/>
            <person name="Nagy L.G."/>
            <person name="Aury J.M."/>
            <person name="Wincker P."/>
            <person name="Grigoriev I.V."/>
            <person name="Bonfante P."/>
            <person name="Martin F.M."/>
        </authorList>
    </citation>
    <scope>NUCLEOTIDE SEQUENCE [LARGE SCALE GENOMIC DNA]</scope>
    <source>
        <strain evidence="2 3">RN42</strain>
    </source>
</reference>
<proteinExistence type="predicted"/>
<keyword evidence="3" id="KW-1185">Reference proteome</keyword>
<dbReference type="AlphaFoldDB" id="A0A3N4HXR2"/>
<keyword evidence="1" id="KW-1133">Transmembrane helix</keyword>